<protein>
    <submittedName>
        <fullName evidence="2">Uncharacterized protein</fullName>
    </submittedName>
</protein>
<keyword evidence="1" id="KW-1133">Transmembrane helix</keyword>
<comment type="caution">
    <text evidence="2">The sequence shown here is derived from an EMBL/GenBank/DDBJ whole genome shotgun (WGS) entry which is preliminary data.</text>
</comment>
<organism evidence="2">
    <name type="scientific">Dictyoglomus turgidum</name>
    <dbReference type="NCBI Taxonomy" id="513050"/>
    <lineage>
        <taxon>Bacteria</taxon>
        <taxon>Pseudomonadati</taxon>
        <taxon>Dictyoglomota</taxon>
        <taxon>Dictyoglomia</taxon>
        <taxon>Dictyoglomales</taxon>
        <taxon>Dictyoglomaceae</taxon>
        <taxon>Dictyoglomus</taxon>
    </lineage>
</organism>
<accession>A0A7C3SQ77</accession>
<reference evidence="2" key="1">
    <citation type="journal article" date="2020" name="mSystems">
        <title>Genome- and Community-Level Interaction Insights into Carbon Utilization and Element Cycling Functions of Hydrothermarchaeota in Hydrothermal Sediment.</title>
        <authorList>
            <person name="Zhou Z."/>
            <person name="Liu Y."/>
            <person name="Xu W."/>
            <person name="Pan J."/>
            <person name="Luo Z.H."/>
            <person name="Li M."/>
        </authorList>
    </citation>
    <scope>NUCLEOTIDE SEQUENCE [LARGE SCALE GENOMIC DNA]</scope>
    <source>
        <strain evidence="2">SpSt-751</strain>
    </source>
</reference>
<evidence type="ECO:0000313" key="2">
    <source>
        <dbReference type="EMBL" id="HGB31676.1"/>
    </source>
</evidence>
<dbReference type="Gene3D" id="2.30.30.830">
    <property type="match status" value="1"/>
</dbReference>
<evidence type="ECO:0000256" key="1">
    <source>
        <dbReference type="SAM" id="Phobius"/>
    </source>
</evidence>
<keyword evidence="1" id="KW-0472">Membrane</keyword>
<gene>
    <name evidence="2" type="ORF">ENV35_07375</name>
</gene>
<keyword evidence="1" id="KW-0812">Transmembrane</keyword>
<feature type="transmembrane region" description="Helical" evidence="1">
    <location>
        <begin position="14"/>
        <end position="33"/>
    </location>
</feature>
<sequence>MDIKGIFNDPKQRLIVLISILVIVGAIGGYYIVTNYVLTPQEEPVVTTPKAKTITETYTFTEILKTFTEQVGVVFTYSNVALGRSNPFLPVIDLNPKPQPKISSLPQATARISVVQQSSSVTKSWYGSFKLTGIIRSRDKSYAIIEEGDRGYILREGELFRGDIYLEKILENSVILRKGKETTTIKLGGE</sequence>
<dbReference type="EMBL" id="DTGA01000193">
    <property type="protein sequence ID" value="HGB31676.1"/>
    <property type="molecule type" value="Genomic_DNA"/>
</dbReference>
<name>A0A7C3SQ77_9BACT</name>
<dbReference type="AlphaFoldDB" id="A0A7C3SQ77"/>
<proteinExistence type="predicted"/>